<dbReference type="RefSeq" id="WP_164776417.1">
    <property type="nucleotide sequence ID" value="NZ_CABMNB010000005.1"/>
</dbReference>
<evidence type="ECO:0000313" key="2">
    <source>
        <dbReference type="Proteomes" id="UP001209276"/>
    </source>
</evidence>
<dbReference type="GeneID" id="77000065"/>
<dbReference type="EMBL" id="JAMDMM010000040">
    <property type="protein sequence ID" value="MCY9609621.1"/>
    <property type="molecule type" value="Genomic_DNA"/>
</dbReference>
<name>A0ABT4G0L5_PANTH</name>
<gene>
    <name evidence="1" type="ORF">M5W83_20945</name>
</gene>
<organism evidence="1 2">
    <name type="scientific">Paenibacillus thiaminolyticus</name>
    <name type="common">Bacillus thiaminolyticus</name>
    <dbReference type="NCBI Taxonomy" id="49283"/>
    <lineage>
        <taxon>Bacteria</taxon>
        <taxon>Bacillati</taxon>
        <taxon>Bacillota</taxon>
        <taxon>Bacilli</taxon>
        <taxon>Bacillales</taxon>
        <taxon>Paenibacillaceae</taxon>
        <taxon>Paenibacillus</taxon>
    </lineage>
</organism>
<reference evidence="1 2" key="1">
    <citation type="submission" date="2022-05" db="EMBL/GenBank/DDBJ databases">
        <title>Genome Sequencing of Bee-Associated Microbes.</title>
        <authorList>
            <person name="Dunlap C."/>
        </authorList>
    </citation>
    <scope>NUCLEOTIDE SEQUENCE [LARGE SCALE GENOMIC DNA]</scope>
    <source>
        <strain evidence="1 2">NRRL B-14613</strain>
    </source>
</reference>
<comment type="caution">
    <text evidence="1">The sequence shown here is derived from an EMBL/GenBank/DDBJ whole genome shotgun (WGS) entry which is preliminary data.</text>
</comment>
<proteinExistence type="predicted"/>
<keyword evidence="2" id="KW-1185">Reference proteome</keyword>
<evidence type="ECO:0000313" key="1">
    <source>
        <dbReference type="EMBL" id="MCY9609621.1"/>
    </source>
</evidence>
<sequence length="57" mass="5933">MSCSVLLAEDELSEEGLPAEKLSEEGLPAEDLAAEGPAAGLPQTACCKGCKRWIQAD</sequence>
<dbReference type="Proteomes" id="UP001209276">
    <property type="component" value="Unassembled WGS sequence"/>
</dbReference>
<accession>A0ABT4G0L5</accession>
<protein>
    <submittedName>
        <fullName evidence="1">Uncharacterized protein</fullName>
    </submittedName>
</protein>